<dbReference type="Proteomes" id="UP000321805">
    <property type="component" value="Chromosome"/>
</dbReference>
<reference evidence="1 2" key="1">
    <citation type="journal article" date="2018" name="J. Microbiol.">
        <title>Baekduia soli gen. nov., sp. nov., a novel bacterium isolated from the soil of Baekdu Mountain and proposal of a novel family name, Baekduiaceae fam. nov.</title>
        <authorList>
            <person name="An D.S."/>
            <person name="Siddiqi M.Z."/>
            <person name="Kim K.H."/>
            <person name="Yu H.S."/>
            <person name="Im W.T."/>
        </authorList>
    </citation>
    <scope>NUCLEOTIDE SEQUENCE [LARGE SCALE GENOMIC DNA]</scope>
    <source>
        <strain evidence="1 2">BR7-21</strain>
    </source>
</reference>
<proteinExistence type="predicted"/>
<dbReference type="RefSeq" id="WP_146920342.1">
    <property type="nucleotide sequence ID" value="NZ_CP042430.1"/>
</dbReference>
<keyword evidence="2" id="KW-1185">Reference proteome</keyword>
<evidence type="ECO:0000313" key="1">
    <source>
        <dbReference type="EMBL" id="QEC48609.1"/>
    </source>
</evidence>
<dbReference type="OrthoDB" id="9973081at2"/>
<evidence type="ECO:0000313" key="2">
    <source>
        <dbReference type="Proteomes" id="UP000321805"/>
    </source>
</evidence>
<gene>
    <name evidence="1" type="ORF">FSW04_14195</name>
</gene>
<organism evidence="1 2">
    <name type="scientific">Baekduia soli</name>
    <dbReference type="NCBI Taxonomy" id="496014"/>
    <lineage>
        <taxon>Bacteria</taxon>
        <taxon>Bacillati</taxon>
        <taxon>Actinomycetota</taxon>
        <taxon>Thermoleophilia</taxon>
        <taxon>Solirubrobacterales</taxon>
        <taxon>Baekduiaceae</taxon>
        <taxon>Baekduia</taxon>
    </lineage>
</organism>
<dbReference type="EMBL" id="CP042430">
    <property type="protein sequence ID" value="QEC48609.1"/>
    <property type="molecule type" value="Genomic_DNA"/>
</dbReference>
<name>A0A5B8U654_9ACTN</name>
<accession>A0A5B8U654</accession>
<protein>
    <submittedName>
        <fullName evidence="1">Uncharacterized protein</fullName>
    </submittedName>
</protein>
<dbReference type="AlphaFoldDB" id="A0A5B8U654"/>
<sequence length="71" mass="7538">MPPSRCCRTCPRCHDCPVVLAAAARSRTRQDAVAALVDEVFAGAGRRVLPDPVLRTLEALDLARRGAPAAV</sequence>
<dbReference type="KEGG" id="bsol:FSW04_14195"/>